<accession>A0AAE0FZ51</accession>
<reference evidence="2 3" key="1">
    <citation type="journal article" date="2015" name="Genome Biol. Evol.">
        <title>Comparative Genomics of a Bacterivorous Green Alga Reveals Evolutionary Causalities and Consequences of Phago-Mixotrophic Mode of Nutrition.</title>
        <authorList>
            <person name="Burns J.A."/>
            <person name="Paasch A."/>
            <person name="Narechania A."/>
            <person name="Kim E."/>
        </authorList>
    </citation>
    <scope>NUCLEOTIDE SEQUENCE [LARGE SCALE GENOMIC DNA]</scope>
    <source>
        <strain evidence="2 3">PLY_AMNH</strain>
    </source>
</reference>
<keyword evidence="3" id="KW-1185">Reference proteome</keyword>
<comment type="caution">
    <text evidence="2">The sequence shown here is derived from an EMBL/GenBank/DDBJ whole genome shotgun (WGS) entry which is preliminary data.</text>
</comment>
<gene>
    <name evidence="2" type="ORF">CYMTET_23080</name>
</gene>
<dbReference type="EMBL" id="LGRX02011841">
    <property type="protein sequence ID" value="KAK3268418.1"/>
    <property type="molecule type" value="Genomic_DNA"/>
</dbReference>
<protein>
    <submittedName>
        <fullName evidence="2">Uncharacterized protein</fullName>
    </submittedName>
</protein>
<organism evidence="2 3">
    <name type="scientific">Cymbomonas tetramitiformis</name>
    <dbReference type="NCBI Taxonomy" id="36881"/>
    <lineage>
        <taxon>Eukaryota</taxon>
        <taxon>Viridiplantae</taxon>
        <taxon>Chlorophyta</taxon>
        <taxon>Pyramimonadophyceae</taxon>
        <taxon>Pyramimonadales</taxon>
        <taxon>Pyramimonadaceae</taxon>
        <taxon>Cymbomonas</taxon>
    </lineage>
</organism>
<evidence type="ECO:0000313" key="3">
    <source>
        <dbReference type="Proteomes" id="UP001190700"/>
    </source>
</evidence>
<evidence type="ECO:0000313" key="2">
    <source>
        <dbReference type="EMBL" id="KAK3268418.1"/>
    </source>
</evidence>
<sequence length="86" mass="9627">MSEAMESIEGNLPGKTGGKVKRMFGQEGLANDVLEGLTGKKKVGYHLVIPLDHIRKVEEKDLAIWPPKFTPRRMGDYPKAPRPAIW</sequence>
<feature type="region of interest" description="Disordered" evidence="1">
    <location>
        <begin position="1"/>
        <end position="20"/>
    </location>
</feature>
<dbReference type="Proteomes" id="UP001190700">
    <property type="component" value="Unassembled WGS sequence"/>
</dbReference>
<dbReference type="AlphaFoldDB" id="A0AAE0FZ51"/>
<proteinExistence type="predicted"/>
<name>A0AAE0FZ51_9CHLO</name>
<evidence type="ECO:0000256" key="1">
    <source>
        <dbReference type="SAM" id="MobiDB-lite"/>
    </source>
</evidence>